<dbReference type="Gene3D" id="3.40.47.10">
    <property type="match status" value="1"/>
</dbReference>
<dbReference type="InterPro" id="IPR055140">
    <property type="entry name" value="Thiolase_C_2"/>
</dbReference>
<evidence type="ECO:0000259" key="1">
    <source>
        <dbReference type="Pfam" id="PF22691"/>
    </source>
</evidence>
<accession>A0A1T5ASS0</accession>
<dbReference type="RefSeq" id="WP_079646957.1">
    <property type="nucleotide sequence ID" value="NZ_FUYM01000002.1"/>
</dbReference>
<protein>
    <submittedName>
        <fullName evidence="2">Acetyl-CoA acetyltransferase</fullName>
    </submittedName>
</protein>
<dbReference type="OrthoDB" id="9790314at2"/>
<dbReference type="GO" id="GO:0003988">
    <property type="term" value="F:acetyl-CoA C-acyltransferase activity"/>
    <property type="evidence" value="ECO:0007669"/>
    <property type="project" value="UniProtKB-ARBA"/>
</dbReference>
<dbReference type="SUPFAM" id="SSF53901">
    <property type="entry name" value="Thiolase-like"/>
    <property type="match status" value="2"/>
</dbReference>
<dbReference type="STRING" id="439228.SAMN06295920_102193"/>
<dbReference type="CDD" id="cd00829">
    <property type="entry name" value="SCP-x_thiolase"/>
    <property type="match status" value="1"/>
</dbReference>
<dbReference type="InterPro" id="IPR016039">
    <property type="entry name" value="Thiolase-like"/>
</dbReference>
<dbReference type="PIRSF" id="PIRSF000429">
    <property type="entry name" value="Ac-CoA_Ac_transf"/>
    <property type="match status" value="1"/>
</dbReference>
<keyword evidence="2" id="KW-0808">Transferase</keyword>
<keyword evidence="3" id="KW-1185">Reference proteome</keyword>
<dbReference type="PANTHER" id="PTHR42870:SF1">
    <property type="entry name" value="NON-SPECIFIC LIPID-TRANSFER PROTEIN-LIKE 2"/>
    <property type="match status" value="1"/>
</dbReference>
<dbReference type="Proteomes" id="UP000189818">
    <property type="component" value="Unassembled WGS sequence"/>
</dbReference>
<proteinExistence type="predicted"/>
<dbReference type="PANTHER" id="PTHR42870">
    <property type="entry name" value="ACETYL-COA C-ACETYLTRANSFERASE"/>
    <property type="match status" value="1"/>
</dbReference>
<dbReference type="Pfam" id="PF22691">
    <property type="entry name" value="Thiolase_C_1"/>
    <property type="match status" value="1"/>
</dbReference>
<evidence type="ECO:0000313" key="2">
    <source>
        <dbReference type="EMBL" id="SKB37877.1"/>
    </source>
</evidence>
<name>A0A1T5ASS0_9SPHN</name>
<dbReference type="AlphaFoldDB" id="A0A1T5ASS0"/>
<feature type="domain" description="Thiolase C-terminal" evidence="1">
    <location>
        <begin position="250"/>
        <end position="381"/>
    </location>
</feature>
<reference evidence="3" key="1">
    <citation type="submission" date="2017-02" db="EMBL/GenBank/DDBJ databases">
        <authorList>
            <person name="Varghese N."/>
            <person name="Submissions S."/>
        </authorList>
    </citation>
    <scope>NUCLEOTIDE SEQUENCE [LARGE SCALE GENOMIC DNA]</scope>
    <source>
        <strain evidence="3">UM2</strain>
    </source>
</reference>
<dbReference type="InterPro" id="IPR002155">
    <property type="entry name" value="Thiolase"/>
</dbReference>
<dbReference type="EMBL" id="FUYM01000002">
    <property type="protein sequence ID" value="SKB37877.1"/>
    <property type="molecule type" value="Genomic_DNA"/>
</dbReference>
<organism evidence="2 3">
    <name type="scientific">Rhizorhabdus histidinilytica</name>
    <dbReference type="NCBI Taxonomy" id="439228"/>
    <lineage>
        <taxon>Bacteria</taxon>
        <taxon>Pseudomonadati</taxon>
        <taxon>Pseudomonadota</taxon>
        <taxon>Alphaproteobacteria</taxon>
        <taxon>Sphingomonadales</taxon>
        <taxon>Sphingomonadaceae</taxon>
        <taxon>Rhizorhabdus</taxon>
    </lineage>
</organism>
<sequence length="387" mass="40706">MASGLSGKAAIAGVGYTEFSRNSGVSTLTLALRAIMAALDDAGLDPGKVDGIATHRVGDSIPAPMVAVSLGLTDPHYYVDHFGGGGSSHGLVGQAALAVAAGVADHVVCYRAINARSEFRMGGTGRPLVDHIETQYQAAYGYMAPPQYYAMMARAYMDAFGVDERHLGAVAISQRANAAHNPRAMMRDPISFDDYRASRMIAEPFRLLDCCLETDVGVALLVTTPERARDLRKPAVIVDAAAWGGGTTLQSAGAPDITTSYAARMAPRLFGLAGIGPADVDFANFYDCFTFSVLMQLEDYGFCGKGEAGGFVLDGQHRMDGRLPVNPHGGFLSEGYAHGMNHIAEAVQQLRGEAGGRQVRDARIGLSTGAPGYVGGVTSALLLRRDG</sequence>
<gene>
    <name evidence="2" type="ORF">SAMN06295920_102193</name>
</gene>
<evidence type="ECO:0000313" key="3">
    <source>
        <dbReference type="Proteomes" id="UP000189818"/>
    </source>
</evidence>